<dbReference type="PROSITE" id="PS50011">
    <property type="entry name" value="PROTEIN_KINASE_DOM"/>
    <property type="match status" value="1"/>
</dbReference>
<dbReference type="EMBL" id="JNBR01001837">
    <property type="protein sequence ID" value="OQR84728.1"/>
    <property type="molecule type" value="Genomic_DNA"/>
</dbReference>
<dbReference type="PANTHER" id="PTHR24353:SF143">
    <property type="entry name" value="PROTEIN KINASE DOMAIN-CONTAINING PROTEIN"/>
    <property type="match status" value="1"/>
</dbReference>
<feature type="domain" description="AGC-kinase C-terminal" evidence="10">
    <location>
        <begin position="521"/>
        <end position="578"/>
    </location>
</feature>
<accession>A0A1V9YGA0</accession>
<evidence type="ECO:0000256" key="1">
    <source>
        <dbReference type="ARBA" id="ARBA00022527"/>
    </source>
</evidence>
<sequence length="578" mass="62572">MFDSLRPPTRSGDDSEHLLRACCPLLCSAAQWSVQRARLLPLFSKRVLPVGTDLIHAGDRAPLVVLLTGRAESSSNKSIYGPGDVLGYDSWLFDVPAPATVTTTAASTTVLLLPRSRWRHVHALATPASHLRQVRVLAAAIGADDTWAGVRPSALWLHRTTAPARDRPPCVVVVLHGAALVGSKTLEPGVITVVSAAPHFTTGSVWIELGTADVDKLLGAGAAQQYLAARGPEVSLADPGQTSVLAPPTLEDFELLDVLGYGSFGQVSLARDLRSNGLCALKIVPKSAIPNVKFAHQAVRERQVLATVQHPFVARYVASFQDDWNLYLAAEFVQGGELWHRLYDCPTTAMGLDEADVVFYAANIVLALQALHARRVVYRDLKLENLLLDTRGYLKLIDMGFALPLAPDDTRAHTVCGTPEYMAPELVAGTAYDHTVDYWALGTLLYELLMGASLFGRPDDTPARTFARITAVRSTGLPLHPDFASRASPALQSFVLALLAAEPARRLGSAADAVLAHAVFVDVDWTALLERRLDPPYVPPVTNPTDTRHFCADVSCDDDDWPSDGRRRSAVLSVLQDF</sequence>
<dbReference type="GO" id="GO:0004691">
    <property type="term" value="F:cAMP-dependent protein kinase activity"/>
    <property type="evidence" value="ECO:0007669"/>
    <property type="project" value="TreeGrafter"/>
</dbReference>
<evidence type="ECO:0000259" key="9">
    <source>
        <dbReference type="PROSITE" id="PS50011"/>
    </source>
</evidence>
<dbReference type="Proteomes" id="UP000243579">
    <property type="component" value="Unassembled WGS sequence"/>
</dbReference>
<keyword evidence="1" id="KW-0723">Serine/threonine-protein kinase</keyword>
<evidence type="ECO:0000256" key="5">
    <source>
        <dbReference type="ARBA" id="ARBA00022777"/>
    </source>
</evidence>
<evidence type="ECO:0000256" key="3">
    <source>
        <dbReference type="ARBA" id="ARBA00022679"/>
    </source>
</evidence>
<keyword evidence="3" id="KW-0808">Transferase</keyword>
<dbReference type="InterPro" id="IPR011009">
    <property type="entry name" value="Kinase-like_dom_sf"/>
</dbReference>
<organism evidence="11 12">
    <name type="scientific">Achlya hypogyna</name>
    <name type="common">Oomycete</name>
    <name type="synonym">Protoachlya hypogyna</name>
    <dbReference type="NCBI Taxonomy" id="1202772"/>
    <lineage>
        <taxon>Eukaryota</taxon>
        <taxon>Sar</taxon>
        <taxon>Stramenopiles</taxon>
        <taxon>Oomycota</taxon>
        <taxon>Saprolegniomycetes</taxon>
        <taxon>Saprolegniales</taxon>
        <taxon>Achlyaceae</taxon>
        <taxon>Achlya</taxon>
    </lineage>
</organism>
<keyword evidence="6 8" id="KW-0067">ATP-binding</keyword>
<keyword evidence="2" id="KW-0140">cGMP</keyword>
<dbReference type="GO" id="GO:0005952">
    <property type="term" value="C:cAMP-dependent protein kinase complex"/>
    <property type="evidence" value="ECO:0007669"/>
    <property type="project" value="TreeGrafter"/>
</dbReference>
<dbReference type="InterPro" id="IPR014710">
    <property type="entry name" value="RmlC-like_jellyroll"/>
</dbReference>
<dbReference type="GO" id="GO:0030553">
    <property type="term" value="F:cGMP binding"/>
    <property type="evidence" value="ECO:0007669"/>
    <property type="project" value="UniProtKB-KW"/>
</dbReference>
<dbReference type="SMART" id="SM00220">
    <property type="entry name" value="S_TKc"/>
    <property type="match status" value="1"/>
</dbReference>
<name>A0A1V9YGA0_ACHHY</name>
<dbReference type="Gene3D" id="1.10.510.10">
    <property type="entry name" value="Transferase(Phosphotransferase) domain 1"/>
    <property type="match status" value="1"/>
</dbReference>
<keyword evidence="4 8" id="KW-0547">Nucleotide-binding</keyword>
<reference evidence="11 12" key="1">
    <citation type="journal article" date="2014" name="Genome Biol. Evol.">
        <title>The secreted proteins of Achlya hypogyna and Thraustotheca clavata identify the ancestral oomycete secretome and reveal gene acquisitions by horizontal gene transfer.</title>
        <authorList>
            <person name="Misner I."/>
            <person name="Blouin N."/>
            <person name="Leonard G."/>
            <person name="Richards T.A."/>
            <person name="Lane C.E."/>
        </authorList>
    </citation>
    <scope>NUCLEOTIDE SEQUENCE [LARGE SCALE GENOMIC DNA]</scope>
    <source>
        <strain evidence="11 12">ATCC 48635</strain>
    </source>
</reference>
<dbReference type="GO" id="GO:0005524">
    <property type="term" value="F:ATP binding"/>
    <property type="evidence" value="ECO:0007669"/>
    <property type="project" value="UniProtKB-UniRule"/>
</dbReference>
<dbReference type="InterPro" id="IPR017441">
    <property type="entry name" value="Protein_kinase_ATP_BS"/>
</dbReference>
<dbReference type="PROSITE" id="PS00108">
    <property type="entry name" value="PROTEIN_KINASE_ST"/>
    <property type="match status" value="1"/>
</dbReference>
<dbReference type="FunFam" id="3.30.200.20:FF:000042">
    <property type="entry name" value="Aurora kinase A"/>
    <property type="match status" value="1"/>
</dbReference>
<dbReference type="OrthoDB" id="60799at2759"/>
<evidence type="ECO:0000256" key="7">
    <source>
        <dbReference type="ARBA" id="ARBA00022992"/>
    </source>
</evidence>
<gene>
    <name evidence="11" type="ORF">ACHHYP_12995</name>
</gene>
<dbReference type="SUPFAM" id="SSF51206">
    <property type="entry name" value="cAMP-binding domain-like"/>
    <property type="match status" value="1"/>
</dbReference>
<dbReference type="AlphaFoldDB" id="A0A1V9YGA0"/>
<dbReference type="Gene3D" id="3.30.200.20">
    <property type="entry name" value="Phosphorylase Kinase, domain 1"/>
    <property type="match status" value="1"/>
</dbReference>
<evidence type="ECO:0000313" key="12">
    <source>
        <dbReference type="Proteomes" id="UP000243579"/>
    </source>
</evidence>
<dbReference type="PROSITE" id="PS00107">
    <property type="entry name" value="PROTEIN_KINASE_ATP"/>
    <property type="match status" value="1"/>
</dbReference>
<evidence type="ECO:0000313" key="11">
    <source>
        <dbReference type="EMBL" id="OQR84728.1"/>
    </source>
</evidence>
<dbReference type="InterPro" id="IPR008271">
    <property type="entry name" value="Ser/Thr_kinase_AS"/>
</dbReference>
<keyword evidence="12" id="KW-1185">Reference proteome</keyword>
<evidence type="ECO:0000256" key="4">
    <source>
        <dbReference type="ARBA" id="ARBA00022741"/>
    </source>
</evidence>
<evidence type="ECO:0000256" key="8">
    <source>
        <dbReference type="PROSITE-ProRule" id="PRU10141"/>
    </source>
</evidence>
<dbReference type="InterPro" id="IPR000961">
    <property type="entry name" value="AGC-kinase_C"/>
</dbReference>
<dbReference type="Gene3D" id="2.60.120.10">
    <property type="entry name" value="Jelly Rolls"/>
    <property type="match status" value="1"/>
</dbReference>
<dbReference type="SUPFAM" id="SSF56112">
    <property type="entry name" value="Protein kinase-like (PK-like)"/>
    <property type="match status" value="1"/>
</dbReference>
<evidence type="ECO:0000256" key="6">
    <source>
        <dbReference type="ARBA" id="ARBA00022840"/>
    </source>
</evidence>
<dbReference type="InterPro" id="IPR000719">
    <property type="entry name" value="Prot_kinase_dom"/>
</dbReference>
<evidence type="ECO:0000259" key="10">
    <source>
        <dbReference type="PROSITE" id="PS51285"/>
    </source>
</evidence>
<dbReference type="InterPro" id="IPR018490">
    <property type="entry name" value="cNMP-bd_dom_sf"/>
</dbReference>
<evidence type="ECO:0000256" key="2">
    <source>
        <dbReference type="ARBA" id="ARBA00022535"/>
    </source>
</evidence>
<dbReference type="Pfam" id="PF00069">
    <property type="entry name" value="Pkinase"/>
    <property type="match status" value="1"/>
</dbReference>
<feature type="domain" description="Protein kinase" evidence="9">
    <location>
        <begin position="253"/>
        <end position="520"/>
    </location>
</feature>
<feature type="binding site" evidence="8">
    <location>
        <position position="282"/>
    </location>
    <ligand>
        <name>ATP</name>
        <dbReference type="ChEBI" id="CHEBI:30616"/>
    </ligand>
</feature>
<dbReference type="PANTHER" id="PTHR24353">
    <property type="entry name" value="CYCLIC NUCLEOTIDE-DEPENDENT PROTEIN KINASE"/>
    <property type="match status" value="1"/>
</dbReference>
<keyword evidence="7" id="KW-0142">cGMP-binding</keyword>
<protein>
    <submittedName>
        <fullName evidence="11">cAMP-dependent protein kinase catalytic subunit</fullName>
    </submittedName>
</protein>
<keyword evidence="5 11" id="KW-0418">Kinase</keyword>
<comment type="caution">
    <text evidence="11">The sequence shown here is derived from an EMBL/GenBank/DDBJ whole genome shotgun (WGS) entry which is preliminary data.</text>
</comment>
<dbReference type="PROSITE" id="PS51285">
    <property type="entry name" value="AGC_KINASE_CTER"/>
    <property type="match status" value="1"/>
</dbReference>
<dbReference type="STRING" id="1202772.A0A1V9YGA0"/>
<proteinExistence type="predicted"/>